<name>A0A8H7HLE6_9AGAM</name>
<reference evidence="1" key="1">
    <citation type="submission" date="2020-09" db="EMBL/GenBank/DDBJ databases">
        <title>Comparative genome analyses of four rice-infecting Rhizoctonia solani isolates reveal extensive enrichment of homogalacturonan modification genes.</title>
        <authorList>
            <person name="Lee D.-Y."/>
            <person name="Jeon J."/>
            <person name="Kim K.-T."/>
            <person name="Cheong K."/>
            <person name="Song H."/>
            <person name="Choi G."/>
            <person name="Ko J."/>
            <person name="Opiyo S.O."/>
            <person name="Zuo S."/>
            <person name="Madhav S."/>
            <person name="Lee Y.-H."/>
            <person name="Wang G.-L."/>
        </authorList>
    </citation>
    <scope>NUCLEOTIDE SEQUENCE</scope>
    <source>
        <strain evidence="1">AG1-IA WGL</strain>
    </source>
</reference>
<dbReference type="OrthoDB" id="2963168at2759"/>
<dbReference type="Proteomes" id="UP000602905">
    <property type="component" value="Unassembled WGS sequence"/>
</dbReference>
<feature type="non-terminal residue" evidence="1">
    <location>
        <position position="1"/>
    </location>
</feature>
<dbReference type="EMBL" id="JACYCD010000611">
    <property type="protein sequence ID" value="KAF8690272.1"/>
    <property type="molecule type" value="Genomic_DNA"/>
</dbReference>
<proteinExistence type="predicted"/>
<organism evidence="1 2">
    <name type="scientific">Rhizoctonia solani</name>
    <dbReference type="NCBI Taxonomy" id="456999"/>
    <lineage>
        <taxon>Eukaryota</taxon>
        <taxon>Fungi</taxon>
        <taxon>Dikarya</taxon>
        <taxon>Basidiomycota</taxon>
        <taxon>Agaricomycotina</taxon>
        <taxon>Agaricomycetes</taxon>
        <taxon>Cantharellales</taxon>
        <taxon>Ceratobasidiaceae</taxon>
        <taxon>Rhizoctonia</taxon>
    </lineage>
</organism>
<evidence type="ECO:0000313" key="1">
    <source>
        <dbReference type="EMBL" id="KAF8690272.1"/>
    </source>
</evidence>
<accession>A0A8H7HLE6</accession>
<gene>
    <name evidence="1" type="ORF">RHS03_08962</name>
</gene>
<dbReference type="CDD" id="cd10170">
    <property type="entry name" value="ASKHA_NBD_HSP70"/>
    <property type="match status" value="1"/>
</dbReference>
<comment type="caution">
    <text evidence="1">The sequence shown here is derived from an EMBL/GenBank/DDBJ whole genome shotgun (WGS) entry which is preliminary data.</text>
</comment>
<dbReference type="AlphaFoldDB" id="A0A8H7HLE6"/>
<evidence type="ECO:0000313" key="2">
    <source>
        <dbReference type="Proteomes" id="UP000602905"/>
    </source>
</evidence>
<protein>
    <submittedName>
        <fullName evidence="1">ATP binding</fullName>
    </submittedName>
</protein>
<sequence>MLHVAPPSKAPTNDASACEHEFLRSAAVFTGFVPADQASGRIQLVTKTGASVHFCVHRTSLKSFLKTGMNFAACDAGEYTVETILYSVISSYPIIRQVDDLTEATVAEFGRLFKKSFEDVSEGFYINVANARFNNTALGIRRAKMRLSVSAVKRFFEQSLKGIIESIDEQLSGFRVPYVLMFGSLGDMPYIRSECKKRYEPRGSQVICADFTSHSTIAAEGAVLWSIVNSLSLLHYCTALWHQSTSQTY</sequence>